<keyword evidence="1" id="KW-0129">CBS domain</keyword>
<gene>
    <name evidence="3" type="ORF">GM661_08970</name>
</gene>
<organism evidence="3 4">
    <name type="scientific">Iocasia fonsfrigidae</name>
    <dbReference type="NCBI Taxonomy" id="2682810"/>
    <lineage>
        <taxon>Bacteria</taxon>
        <taxon>Bacillati</taxon>
        <taxon>Bacillota</taxon>
        <taxon>Clostridia</taxon>
        <taxon>Halanaerobiales</taxon>
        <taxon>Halanaerobiaceae</taxon>
        <taxon>Iocasia</taxon>
    </lineage>
</organism>
<feature type="domain" description="CBS" evidence="2">
    <location>
        <begin position="98"/>
        <end position="146"/>
    </location>
</feature>
<proteinExistence type="predicted"/>
<evidence type="ECO:0000256" key="1">
    <source>
        <dbReference type="ARBA" id="ARBA00023122"/>
    </source>
</evidence>
<feature type="domain" description="CBS" evidence="2">
    <location>
        <begin position="12"/>
        <end position="60"/>
    </location>
</feature>
<dbReference type="InterPro" id="IPR000644">
    <property type="entry name" value="CBS_dom"/>
</dbReference>
<dbReference type="Pfam" id="PF00571">
    <property type="entry name" value="CBS"/>
    <property type="match status" value="2"/>
</dbReference>
<dbReference type="SMART" id="SM00116">
    <property type="entry name" value="CBS"/>
    <property type="match status" value="2"/>
</dbReference>
<dbReference type="InterPro" id="IPR051257">
    <property type="entry name" value="Diverse_CBS-Domain"/>
</dbReference>
<keyword evidence="4" id="KW-1185">Reference proteome</keyword>
<dbReference type="Gene3D" id="3.10.580.10">
    <property type="entry name" value="CBS-domain"/>
    <property type="match status" value="1"/>
</dbReference>
<evidence type="ECO:0000259" key="2">
    <source>
        <dbReference type="SMART" id="SM00116"/>
    </source>
</evidence>
<evidence type="ECO:0000313" key="4">
    <source>
        <dbReference type="Proteomes" id="UP000665020"/>
    </source>
</evidence>
<dbReference type="Proteomes" id="UP000665020">
    <property type="component" value="Chromosome"/>
</dbReference>
<reference evidence="3" key="1">
    <citation type="submission" date="2019-12" db="EMBL/GenBank/DDBJ databases">
        <authorList>
            <person name="zhang j."/>
            <person name="sun C.M."/>
        </authorList>
    </citation>
    <scope>NUCLEOTIDE SEQUENCE</scope>
    <source>
        <strain evidence="3">NS-1</strain>
    </source>
</reference>
<name>A0A8A7KGT3_9FIRM</name>
<accession>A0A8A7KGT3</accession>
<dbReference type="SUPFAM" id="SSF54631">
    <property type="entry name" value="CBS-domain pair"/>
    <property type="match status" value="1"/>
</dbReference>
<dbReference type="InterPro" id="IPR046342">
    <property type="entry name" value="CBS_dom_sf"/>
</dbReference>
<sequence length="150" mass="17491">MVLYIKDFMIRNMTSVSDCDTLEYAIELMQKAQMNVLPVVDNENIYLGSIYSRNLLKNILPEEYGYLESVRLLHNVNQAANNLHEIRRKLVKDYMSKKVIALKDSDEMKHVAEIMLKNKESVLFITNKIGRLRGYINRGDLLYYLLKAGE</sequence>
<dbReference type="KEGG" id="ifn:GM661_08970"/>
<protein>
    <submittedName>
        <fullName evidence="3">CBS domain-containing protein</fullName>
    </submittedName>
</protein>
<dbReference type="AlphaFoldDB" id="A0A8A7KGT3"/>
<dbReference type="CDD" id="cd02205">
    <property type="entry name" value="CBS_pair_SF"/>
    <property type="match status" value="1"/>
</dbReference>
<evidence type="ECO:0000313" key="3">
    <source>
        <dbReference type="EMBL" id="QTL98097.1"/>
    </source>
</evidence>
<dbReference type="EMBL" id="CP046640">
    <property type="protein sequence ID" value="QTL98097.1"/>
    <property type="molecule type" value="Genomic_DNA"/>
</dbReference>
<dbReference type="PANTHER" id="PTHR43080:SF2">
    <property type="entry name" value="CBS DOMAIN-CONTAINING PROTEIN"/>
    <property type="match status" value="1"/>
</dbReference>
<dbReference type="PANTHER" id="PTHR43080">
    <property type="entry name" value="CBS DOMAIN-CONTAINING PROTEIN CBSX3, MITOCHONDRIAL"/>
    <property type="match status" value="1"/>
</dbReference>